<evidence type="ECO:0008006" key="4">
    <source>
        <dbReference type="Google" id="ProtNLM"/>
    </source>
</evidence>
<gene>
    <name evidence="2" type="ORF">CIB43_00159</name>
</gene>
<proteinExistence type="predicted"/>
<protein>
    <recommendedName>
        <fullName evidence="4">Lipoprotein</fullName>
    </recommendedName>
</protein>
<reference evidence="2 3" key="1">
    <citation type="submission" date="2017-08" db="EMBL/GenBank/DDBJ databases">
        <title>The complete genome sequence of a Mycoplasma hyopneumoniae isolate in Korea.</title>
        <authorList>
            <person name="Han J."/>
            <person name="Lee N."/>
        </authorList>
    </citation>
    <scope>NUCLEOTIDE SEQUENCE [LARGE SCALE GENOMIC DNA]</scope>
    <source>
        <strain evidence="2 3">KM014</strain>
    </source>
</reference>
<dbReference type="AlphaFoldDB" id="A0A223M935"/>
<keyword evidence="1" id="KW-1133">Transmembrane helix</keyword>
<evidence type="ECO:0000313" key="3">
    <source>
        <dbReference type="Proteomes" id="UP000215452"/>
    </source>
</evidence>
<evidence type="ECO:0000313" key="2">
    <source>
        <dbReference type="EMBL" id="ASU14070.1"/>
    </source>
</evidence>
<accession>A0A223M935</accession>
<sequence>MKKLKIYKNLNYFLPSFVFLGGAFFVLVSCGSTHFGLNISRESQIGIENAKKLKKIVNSPNLIELSAENNEKIYENKDAKFFLFDLNSAVNGGNNLELMPEFTTKFSPKTEITYLNFINRYYNTRQLQQKKKSLNQDSNSIYIPHVDEKFKDFWYVFMIPTSIGFSTLELNGKKTVFDKKKTKLPNTLIPYSSVEVKILKKGIISADKKNYLQINVNQMINSFAFREKKNNEPNSSEINVFGFQNNKDYPNYKLIFDSLDSSKKIIKFKLHRKNDNLQEERSAKNELNSYISVMNFIYKAKEYKQNLNPDDFFEKNTEQKDKNSEYPFVRFYTQTFIVPFEGKEEVFDSDFSILIEKSE</sequence>
<dbReference type="EMBL" id="CP022714">
    <property type="protein sequence ID" value="ASU14070.1"/>
    <property type="molecule type" value="Genomic_DNA"/>
</dbReference>
<organism evidence="2 3">
    <name type="scientific">Mesomycoplasma hyopneumoniae</name>
    <name type="common">Mycoplasma hyopneumoniae</name>
    <dbReference type="NCBI Taxonomy" id="2099"/>
    <lineage>
        <taxon>Bacteria</taxon>
        <taxon>Bacillati</taxon>
        <taxon>Mycoplasmatota</taxon>
        <taxon>Mycoplasmoidales</taxon>
        <taxon>Metamycoplasmataceae</taxon>
        <taxon>Mesomycoplasma</taxon>
    </lineage>
</organism>
<keyword evidence="1" id="KW-0472">Membrane</keyword>
<keyword evidence="1" id="KW-0812">Transmembrane</keyword>
<evidence type="ECO:0000256" key="1">
    <source>
        <dbReference type="SAM" id="Phobius"/>
    </source>
</evidence>
<dbReference type="Proteomes" id="UP000215452">
    <property type="component" value="Chromosome"/>
</dbReference>
<name>A0A223M935_MESHO</name>
<feature type="transmembrane region" description="Helical" evidence="1">
    <location>
        <begin position="12"/>
        <end position="37"/>
    </location>
</feature>
<dbReference type="PROSITE" id="PS51257">
    <property type="entry name" value="PROKAR_LIPOPROTEIN"/>
    <property type="match status" value="1"/>
</dbReference>